<feature type="domain" description="AAA+ ATPase" evidence="11">
    <location>
        <begin position="1870"/>
        <end position="2022"/>
    </location>
</feature>
<proteinExistence type="inferred from homology"/>
<feature type="domain" description="AAA+ ATPase" evidence="11">
    <location>
        <begin position="693"/>
        <end position="961"/>
    </location>
</feature>
<protein>
    <recommendedName>
        <fullName evidence="4">Midasin</fullName>
    </recommendedName>
    <alternativeName>
        <fullName evidence="9">MIDAS-containing protein</fullName>
    </alternativeName>
</protein>
<comment type="caution">
    <text evidence="12">The sequence shown here is derived from an EMBL/GenBank/DDBJ whole genome shotgun (WGS) entry which is preliminary data.</text>
</comment>
<evidence type="ECO:0000259" key="11">
    <source>
        <dbReference type="SMART" id="SM00382"/>
    </source>
</evidence>
<dbReference type="GO" id="GO:0005730">
    <property type="term" value="C:nucleolus"/>
    <property type="evidence" value="ECO:0007669"/>
    <property type="project" value="UniProtKB-SubCell"/>
</dbReference>
<keyword evidence="8" id="KW-0539">Nucleus</keyword>
<evidence type="ECO:0000256" key="9">
    <source>
        <dbReference type="ARBA" id="ARBA00077000"/>
    </source>
</evidence>
<evidence type="ECO:0000256" key="5">
    <source>
        <dbReference type="ARBA" id="ARBA00022741"/>
    </source>
</evidence>
<dbReference type="FunFam" id="3.40.50.300:FF:000582">
    <property type="entry name" value="Midasin"/>
    <property type="match status" value="1"/>
</dbReference>
<keyword evidence="5" id="KW-0547">Nucleotide-binding</keyword>
<evidence type="ECO:0000313" key="13">
    <source>
        <dbReference type="Proteomes" id="UP001438707"/>
    </source>
</evidence>
<dbReference type="InterPro" id="IPR027417">
    <property type="entry name" value="P-loop_NTPase"/>
</dbReference>
<dbReference type="SUPFAM" id="SSF52540">
    <property type="entry name" value="P-loop containing nucleoside triphosphate hydrolases"/>
    <property type="match status" value="5"/>
</dbReference>
<evidence type="ECO:0000256" key="7">
    <source>
        <dbReference type="ARBA" id="ARBA00023186"/>
    </source>
</evidence>
<dbReference type="GO" id="GO:0005524">
    <property type="term" value="F:ATP binding"/>
    <property type="evidence" value="ECO:0007669"/>
    <property type="project" value="UniProtKB-KW"/>
</dbReference>
<evidence type="ECO:0000256" key="1">
    <source>
        <dbReference type="ARBA" id="ARBA00004604"/>
    </source>
</evidence>
<evidence type="ECO:0000256" key="8">
    <source>
        <dbReference type="ARBA" id="ARBA00023242"/>
    </source>
</evidence>
<evidence type="ECO:0000256" key="4">
    <source>
        <dbReference type="ARBA" id="ARBA00017143"/>
    </source>
</evidence>
<comment type="similarity">
    <text evidence="3">Belongs to the midasin family.</text>
</comment>
<dbReference type="Pfam" id="PF07728">
    <property type="entry name" value="AAA_5"/>
    <property type="match status" value="7"/>
</dbReference>
<dbReference type="Proteomes" id="UP001438707">
    <property type="component" value="Unassembled WGS sequence"/>
</dbReference>
<keyword evidence="7" id="KW-0143">Chaperone</keyword>
<dbReference type="GO" id="GO:0016887">
    <property type="term" value="F:ATP hydrolysis activity"/>
    <property type="evidence" value="ECO:0007669"/>
    <property type="project" value="InterPro"/>
</dbReference>
<dbReference type="InterPro" id="IPR025662">
    <property type="entry name" value="Sigma_54_int_dom_ATP-bd_1"/>
</dbReference>
<feature type="domain" description="AAA+ ATPase" evidence="11">
    <location>
        <begin position="318"/>
        <end position="459"/>
    </location>
</feature>
<feature type="domain" description="AAA+ ATPase" evidence="11">
    <location>
        <begin position="1134"/>
        <end position="1279"/>
    </location>
</feature>
<comment type="subcellular location">
    <subcellularLocation>
        <location evidence="1">Nucleus</location>
        <location evidence="1">Nucleolus</location>
    </subcellularLocation>
    <subcellularLocation>
        <location evidence="2">Nucleus</location>
        <location evidence="2">Nucleoplasm</location>
    </subcellularLocation>
</comment>
<feature type="region of interest" description="Disordered" evidence="10">
    <location>
        <begin position="236"/>
        <end position="270"/>
    </location>
</feature>
<dbReference type="Gene3D" id="3.40.50.300">
    <property type="entry name" value="P-loop containing nucleotide triphosphate hydrolases"/>
    <property type="match status" value="5"/>
</dbReference>
<keyword evidence="6" id="KW-0067">ATP-binding</keyword>
<dbReference type="PANTHER" id="PTHR48103">
    <property type="entry name" value="MIDASIN-RELATED"/>
    <property type="match status" value="1"/>
</dbReference>
<dbReference type="CDD" id="cd00009">
    <property type="entry name" value="AAA"/>
    <property type="match status" value="2"/>
</dbReference>
<dbReference type="GO" id="GO:0030687">
    <property type="term" value="C:preribosome, large subunit precursor"/>
    <property type="evidence" value="ECO:0007669"/>
    <property type="project" value="TreeGrafter"/>
</dbReference>
<gene>
    <name evidence="12" type="ORF">WJX74_008898</name>
</gene>
<dbReference type="PANTHER" id="PTHR48103:SF2">
    <property type="entry name" value="MIDASIN"/>
    <property type="match status" value="1"/>
</dbReference>
<evidence type="ECO:0000256" key="6">
    <source>
        <dbReference type="ARBA" id="ARBA00022840"/>
    </source>
</evidence>
<dbReference type="GO" id="GO:0000027">
    <property type="term" value="P:ribosomal large subunit assembly"/>
    <property type="evidence" value="ECO:0007669"/>
    <property type="project" value="TreeGrafter"/>
</dbReference>
<keyword evidence="13" id="KW-1185">Reference proteome</keyword>
<organism evidence="12 13">
    <name type="scientific">Apatococcus lobatus</name>
    <dbReference type="NCBI Taxonomy" id="904363"/>
    <lineage>
        <taxon>Eukaryota</taxon>
        <taxon>Viridiplantae</taxon>
        <taxon>Chlorophyta</taxon>
        <taxon>core chlorophytes</taxon>
        <taxon>Trebouxiophyceae</taxon>
        <taxon>Chlorellales</taxon>
        <taxon>Chlorellaceae</taxon>
        <taxon>Apatococcus</taxon>
    </lineage>
</organism>
<dbReference type="InterPro" id="IPR040848">
    <property type="entry name" value="AAA_lid_7"/>
</dbReference>
<accession>A0AAW1QUG0</accession>
<feature type="region of interest" description="Disordered" evidence="10">
    <location>
        <begin position="803"/>
        <end position="827"/>
    </location>
</feature>
<dbReference type="InterPro" id="IPR048617">
    <property type="entry name" value="MDN1_AAA_lid_4"/>
</dbReference>
<evidence type="ECO:0000256" key="2">
    <source>
        <dbReference type="ARBA" id="ARBA00004642"/>
    </source>
</evidence>
<dbReference type="FunFam" id="3.40.50.300:FF:000142">
    <property type="entry name" value="Midasin"/>
    <property type="match status" value="1"/>
</dbReference>
<reference evidence="12 13" key="1">
    <citation type="journal article" date="2024" name="Nat. Commun.">
        <title>Phylogenomics reveals the evolutionary origins of lichenization in chlorophyte algae.</title>
        <authorList>
            <person name="Puginier C."/>
            <person name="Libourel C."/>
            <person name="Otte J."/>
            <person name="Skaloud P."/>
            <person name="Haon M."/>
            <person name="Grisel S."/>
            <person name="Petersen M."/>
            <person name="Berrin J.G."/>
            <person name="Delaux P.M."/>
            <person name="Dal Grande F."/>
            <person name="Keller J."/>
        </authorList>
    </citation>
    <scope>NUCLEOTIDE SEQUENCE [LARGE SCALE GENOMIC DNA]</scope>
    <source>
        <strain evidence="12 13">SAG 2145</strain>
    </source>
</reference>
<dbReference type="SMART" id="SM00382">
    <property type="entry name" value="AAA"/>
    <property type="match status" value="5"/>
</dbReference>
<evidence type="ECO:0000256" key="3">
    <source>
        <dbReference type="ARBA" id="ARBA00007188"/>
    </source>
</evidence>
<dbReference type="FunFam" id="3.40.50.300:FF:001384">
    <property type="entry name" value="Midasin"/>
    <property type="match status" value="1"/>
</dbReference>
<dbReference type="Pfam" id="PF17867">
    <property type="entry name" value="AAA_lid_7"/>
    <property type="match status" value="2"/>
</dbReference>
<dbReference type="InterPro" id="IPR003593">
    <property type="entry name" value="AAA+_ATPase"/>
</dbReference>
<dbReference type="Pfam" id="PF17865">
    <property type="entry name" value="AAA_lid_5"/>
    <property type="match status" value="1"/>
</dbReference>
<dbReference type="GO" id="GO:0000055">
    <property type="term" value="P:ribosomal large subunit export from nucleus"/>
    <property type="evidence" value="ECO:0007669"/>
    <property type="project" value="TreeGrafter"/>
</dbReference>
<evidence type="ECO:0000313" key="12">
    <source>
        <dbReference type="EMBL" id="KAK9825104.1"/>
    </source>
</evidence>
<name>A0AAW1QUG0_9CHLO</name>
<dbReference type="PROSITE" id="PS00675">
    <property type="entry name" value="SIGMA54_INTERACT_1"/>
    <property type="match status" value="1"/>
</dbReference>
<dbReference type="EMBL" id="JALJOS010000026">
    <property type="protein sequence ID" value="KAK9825104.1"/>
    <property type="molecule type" value="Genomic_DNA"/>
</dbReference>
<dbReference type="FunFam" id="3.40.50.300:FF:001368">
    <property type="entry name" value="Midasin"/>
    <property type="match status" value="1"/>
</dbReference>
<dbReference type="Pfam" id="PF21108">
    <property type="entry name" value="MDN1_4th"/>
    <property type="match status" value="1"/>
</dbReference>
<dbReference type="InterPro" id="IPR041190">
    <property type="entry name" value="Midasin_AAA_lid_5"/>
</dbReference>
<feature type="domain" description="AAA+ ATPase" evidence="11">
    <location>
        <begin position="1440"/>
        <end position="1674"/>
    </location>
</feature>
<dbReference type="GO" id="GO:0005654">
    <property type="term" value="C:nucleoplasm"/>
    <property type="evidence" value="ECO:0007669"/>
    <property type="project" value="UniProtKB-SubCell"/>
</dbReference>
<dbReference type="InterPro" id="IPR011704">
    <property type="entry name" value="ATPase_dyneun-rel_AAA"/>
</dbReference>
<sequence length="2044" mass="222694">MSFRLRLQNLVKDYPSILQEPCIQQLGTQASAEALAHASEELLLNPAWTCTVAGAFLPDLHLLVEKLISRAHSSQDAEFLAAATATLIELAAFAQHLKRPVLCFMQNLEPSLPSLLEKCLRQNSEQQSAGSLDAHAAVCLRLAHGIFLALQQFPALRAYLHRRPLYLMLQHQVQDVRWCGIQCLGLAAGLADAALQKLQGQLLTPCQAAACHLSYLQHTQQVQQERAKLWQPAIGPRASAPAAAERPEQRSPKRMRLSPEAPDARPASSSSLDLCGVVLTKRSNPADEPMTDATIKSQLCWTGSMRSALQSSAAVLGLDRPLLIFGPPGCGKTCLVKELAQKTGNSSSMLHVHVDDQMDSKSLLGAYICTSVPGQFSWQPGPLAKAVCEGRWLVIENIDLAPPDVLASLRPLLEGRALHLPNRAAAIDPAPGFQLIGTVTQSPSGGLAARGLEEMAGGLWLLAAMHSPSPVEQQQILQALYPDLGPILPQGLAMLRLCQLASGQTLPPTDPASNPSEAEDIAQGIFVSDTFQHARPALRSSRQLSLRDLCKWCQRMQDIHHALLLRSLRGGSEASGVCSLPLNLREAAFEEAHDCFAAHCSQHEGQTAFLRAFALIWALPEDHVEQHLVMRRPALQHLPMHLTIGRASLPLLQPSGAPSVTLLSGSASRQGPRFAQTGHAMRTLECVAAAVQQAEPLLLVGETGTGKTAVLQSLAQQTGAKLVVLNLSQQTDSADLLGGFMPLDPQEALLPLLPEFQDLVVRTWPGGKNDAFLSRTLKFAQRRKWHMLFSAFRGALQKVLPGSPADTESPLGHSGRPESPSTRKTKRTAVLKSFPAAIRQAWSRFAVTLDGAEQSFTVAMGGLAFAFREGALVKAVREGHWLLLDEINLAPPEALERIAGLLEDKAAGLTVSERGDANAMQRSPHFRLLAAMNPATDAGKRALPTLLRSRFTELWVSEPSAKEDLEALVASYLKDSGCQQPVGSVANFYLAAKADAAAGTLQDGAGSKPSYNLRTLCRALEYTRFAVPMYGSQRALYDGCVMAFQTQLHPNTVPHLDRLLQHHLLPPGTSMKGLMRSPAKPRTGEHVLFDHFWIEQGPLPPTATQVPGGRGPTFVITPTMNIHLQKLARAMLLRKYPILLQGPTSSGKTSLVGYLAAQTGHCLIRINNHEGTDLQEYLGSSVPDAQGRLAFQEGPLVKALREGHWVVLDELNLAPSDVLEALNRLLDDNRELFVPELQETIKPHSHFMLFATQNPPGLYGGRKVLSRAFRSRFLELHVDDIPHHELSTILEQRCAIAPSYARKLVDVMQELQRRRQVSNMFAGKRGFITARDLFKWAERQPAGPQAFAEEGYLLLGERLRTHAEQADVQQALEATWRVKLDMPDLYQREGQQPFEALQTQLGQGTDLAPEEAAIQKSMSGIVWTPSMRRMYTLLDRCWKHLEPALLIGETGTGKTTVCQLVAHMRGQPLVIVNCNQHTEASDFLGSYRPTRDRQLAVLAFQEAFMAAKANRLMTNWRGVRLQYPAKSAGSELMATAKQAAQMLTALSDTLMLPADAEALKELQSAVAAMQAAAAAVQAPFAWVDGPLILAMKLGHAVLLDEINLAEDAVLERLNSALESGRTITLSEKGGEVVVAAPGFRIVATMNPGGDYGKRELSPALSNRFTQAWVPSVQDSAELLAILESRMTGIPEASTLARWMLDFWHFLQAKGTNVSLSLTVRDLLAWVSFIKEADTRLSSQEAFVHGAFLVFIDGLGTGVGVSNVVAESFRQTCCKFLMQSLPNECSIFVQTASGKLTSEGAVPPFKNKDTEMNPMLNQEASSPRTSATWGIPPFFVERGPTPVCSGTGNSFDFRAPTTSRNAMRVLRALQVRKSILLEGSPGVGKTALVSALAKAAGHQLVRINLSEQTDMMHLLGADLPVENGSPGEFAWNDGPLLLAMKAGQWVLLDEINLAGQSVLEGLNALLDHRREVFLPDLGVTVRCPPSFQLFAAQNPLQEGGGRKGLPKSFLNRFTRVKVELLQSKDLLFIAGERTFISPNVLELCH</sequence>
<evidence type="ECO:0000256" key="10">
    <source>
        <dbReference type="SAM" id="MobiDB-lite"/>
    </source>
</evidence>